<feature type="transmembrane region" description="Helical" evidence="1">
    <location>
        <begin position="92"/>
        <end position="109"/>
    </location>
</feature>
<evidence type="ECO:0000313" key="3">
    <source>
        <dbReference type="Proteomes" id="UP001500141"/>
    </source>
</evidence>
<keyword evidence="1" id="KW-0472">Membrane</keyword>
<comment type="caution">
    <text evidence="2">The sequence shown here is derived from an EMBL/GenBank/DDBJ whole genome shotgun (WGS) entry which is preliminary data.</text>
</comment>
<name>A0ABP8ZYW9_9FLAO</name>
<accession>A0ABP8ZYW9</accession>
<proteinExistence type="predicted"/>
<evidence type="ECO:0000256" key="1">
    <source>
        <dbReference type="SAM" id="Phobius"/>
    </source>
</evidence>
<sequence length="114" mass="12705">MFLYSQKGEVNTATVIGFKVSSNGARMVQNNKTLSGRSPYFAFRTSKNQSVKAYSNLPQLFMLSNYEIGEKITIAYPINHAQKAIVISWKEIPGLLLLLGLGILSLIIGKEYIF</sequence>
<evidence type="ECO:0008006" key="4">
    <source>
        <dbReference type="Google" id="ProtNLM"/>
    </source>
</evidence>
<keyword evidence="1" id="KW-0812">Transmembrane</keyword>
<organism evidence="2 3">
    <name type="scientific">Flavobacterium hankyongi</name>
    <dbReference type="NCBI Taxonomy" id="1176532"/>
    <lineage>
        <taxon>Bacteria</taxon>
        <taxon>Pseudomonadati</taxon>
        <taxon>Bacteroidota</taxon>
        <taxon>Flavobacteriia</taxon>
        <taxon>Flavobacteriales</taxon>
        <taxon>Flavobacteriaceae</taxon>
        <taxon>Flavobacterium</taxon>
    </lineage>
</organism>
<dbReference type="Proteomes" id="UP001500141">
    <property type="component" value="Unassembled WGS sequence"/>
</dbReference>
<keyword evidence="3" id="KW-1185">Reference proteome</keyword>
<gene>
    <name evidence="2" type="ORF">GCM10023230_20170</name>
</gene>
<reference evidence="3" key="1">
    <citation type="journal article" date="2019" name="Int. J. Syst. Evol. Microbiol.">
        <title>The Global Catalogue of Microorganisms (GCM) 10K type strain sequencing project: providing services to taxonomists for standard genome sequencing and annotation.</title>
        <authorList>
            <consortium name="The Broad Institute Genomics Platform"/>
            <consortium name="The Broad Institute Genome Sequencing Center for Infectious Disease"/>
            <person name="Wu L."/>
            <person name="Ma J."/>
        </authorList>
    </citation>
    <scope>NUCLEOTIDE SEQUENCE [LARGE SCALE GENOMIC DNA]</scope>
    <source>
        <strain evidence="3">JCM 18198</strain>
    </source>
</reference>
<dbReference type="EMBL" id="BAABIP010000017">
    <property type="protein sequence ID" value="GAA4770037.1"/>
    <property type="molecule type" value="Genomic_DNA"/>
</dbReference>
<protein>
    <recommendedName>
        <fullName evidence="4">DUF3592 domain-containing protein</fullName>
    </recommendedName>
</protein>
<keyword evidence="1" id="KW-1133">Transmembrane helix</keyword>
<evidence type="ECO:0000313" key="2">
    <source>
        <dbReference type="EMBL" id="GAA4770037.1"/>
    </source>
</evidence>